<sequence length="361" mass="38338">MKNHYGYGSYRGRGGARAFLKVLAIVLAVVLALLVAGYFFLQQFVVVTDSGIRYDIPFLQGKTPTPTPSPSLVVETPPVVTISPTPTPEPTEPPLHAISLPRTALYDGTAQAQVDAAGGNAAIFDMKADDGTLGYISDLQLAKDLRASDSNPAINAAIQTLTGSDLYAVARVSCFKDNTAPYQDNSLAIKTNSGYNWRDPDDLRWASPTSETVRQYLAGICVELARLGFDEIVLDNAGYPTEGHLDYIKPGPAYDKSQLSTIVDGFYQQVKAALAPYPDVKLSIRTTEDALDGTDLLSGQTAASLAASADRLWIAPAAKDGTDYARILTAAGLEDVNVNLVLTGEASGGVDAETSWAVLSS</sequence>
<accession>A0A212KHM4</accession>
<dbReference type="Gene3D" id="3.20.20.80">
    <property type="entry name" value="Glycosidases"/>
    <property type="match status" value="1"/>
</dbReference>
<evidence type="ECO:0000256" key="1">
    <source>
        <dbReference type="SAM" id="Phobius"/>
    </source>
</evidence>
<name>A0A212KHM4_9FIRM</name>
<feature type="domain" description="DUF4015" evidence="2">
    <location>
        <begin position="119"/>
        <end position="286"/>
    </location>
</feature>
<dbReference type="InterPro" id="IPR017853">
    <property type="entry name" value="GH"/>
</dbReference>
<keyword evidence="1" id="KW-0472">Membrane</keyword>
<organism evidence="3">
    <name type="scientific">uncultured Eubacteriales bacterium</name>
    <dbReference type="NCBI Taxonomy" id="172733"/>
    <lineage>
        <taxon>Bacteria</taxon>
        <taxon>Bacillati</taxon>
        <taxon>Bacillota</taxon>
        <taxon>Clostridia</taxon>
        <taxon>Eubacteriales</taxon>
        <taxon>environmental samples</taxon>
    </lineage>
</organism>
<dbReference type="EMBL" id="FLUN01000001">
    <property type="protein sequence ID" value="SBW11224.1"/>
    <property type="molecule type" value="Genomic_DNA"/>
</dbReference>
<dbReference type="AlphaFoldDB" id="A0A212KHM4"/>
<feature type="transmembrane region" description="Helical" evidence="1">
    <location>
        <begin position="20"/>
        <end position="41"/>
    </location>
</feature>
<proteinExistence type="predicted"/>
<reference evidence="3" key="1">
    <citation type="submission" date="2016-04" db="EMBL/GenBank/DDBJ databases">
        <authorList>
            <person name="Evans L.H."/>
            <person name="Alamgir A."/>
            <person name="Owens N."/>
            <person name="Weber N.D."/>
            <person name="Virtaneva K."/>
            <person name="Barbian K."/>
            <person name="Babar A."/>
            <person name="Rosenke K."/>
        </authorList>
    </citation>
    <scope>NUCLEOTIDE SEQUENCE</scope>
    <source>
        <strain evidence="3">86</strain>
    </source>
</reference>
<dbReference type="SUPFAM" id="SSF51445">
    <property type="entry name" value="(Trans)glycosidases"/>
    <property type="match status" value="1"/>
</dbReference>
<protein>
    <recommendedName>
        <fullName evidence="2">DUF4015 domain-containing protein</fullName>
    </recommendedName>
</protein>
<dbReference type="InterPro" id="IPR025275">
    <property type="entry name" value="DUF4015"/>
</dbReference>
<evidence type="ECO:0000313" key="3">
    <source>
        <dbReference type="EMBL" id="SBW11224.1"/>
    </source>
</evidence>
<keyword evidence="1" id="KW-0812">Transmembrane</keyword>
<keyword evidence="1" id="KW-1133">Transmembrane helix</keyword>
<dbReference type="Pfam" id="PF13200">
    <property type="entry name" value="DUF4015"/>
    <property type="match status" value="1"/>
</dbReference>
<evidence type="ECO:0000259" key="2">
    <source>
        <dbReference type="Pfam" id="PF13200"/>
    </source>
</evidence>
<gene>
    <name evidence="3" type="ORF">KL86CLO1_13201</name>
</gene>